<feature type="region of interest" description="Disordered" evidence="8">
    <location>
        <begin position="149"/>
        <end position="202"/>
    </location>
</feature>
<dbReference type="InterPro" id="IPR013087">
    <property type="entry name" value="Znf_C2H2_type"/>
</dbReference>
<evidence type="ECO:0000256" key="8">
    <source>
        <dbReference type="SAM" id="MobiDB-lite"/>
    </source>
</evidence>
<comment type="subcellular location">
    <subcellularLocation>
        <location evidence="1">Nucleus</location>
    </subcellularLocation>
</comment>
<protein>
    <submittedName>
        <fullName evidence="10">Zinc finger protein</fullName>
    </submittedName>
</protein>
<dbReference type="InterPro" id="IPR043359">
    <property type="entry name" value="GLI-like"/>
</dbReference>
<keyword evidence="4 7" id="KW-0863">Zinc-finger</keyword>
<feature type="compositionally biased region" description="Acidic residues" evidence="8">
    <location>
        <begin position="164"/>
        <end position="174"/>
    </location>
</feature>
<proteinExistence type="predicted"/>
<feature type="compositionally biased region" description="Basic and acidic residues" evidence="8">
    <location>
        <begin position="149"/>
        <end position="160"/>
    </location>
</feature>
<dbReference type="GO" id="GO:0000978">
    <property type="term" value="F:RNA polymerase II cis-regulatory region sequence-specific DNA binding"/>
    <property type="evidence" value="ECO:0007669"/>
    <property type="project" value="TreeGrafter"/>
</dbReference>
<dbReference type="SUPFAM" id="SSF57667">
    <property type="entry name" value="beta-beta-alpha zinc fingers"/>
    <property type="match status" value="2"/>
</dbReference>
<evidence type="ECO:0000313" key="11">
    <source>
        <dbReference type="Proteomes" id="UP000237481"/>
    </source>
</evidence>
<dbReference type="GO" id="GO:0008270">
    <property type="term" value="F:zinc ion binding"/>
    <property type="evidence" value="ECO:0007669"/>
    <property type="project" value="UniProtKB-KW"/>
</dbReference>
<evidence type="ECO:0000256" key="1">
    <source>
        <dbReference type="ARBA" id="ARBA00004123"/>
    </source>
</evidence>
<dbReference type="PROSITE" id="PS50157">
    <property type="entry name" value="ZINC_FINGER_C2H2_2"/>
    <property type="match status" value="3"/>
</dbReference>
<feature type="compositionally biased region" description="Low complexity" evidence="8">
    <location>
        <begin position="189"/>
        <end position="202"/>
    </location>
</feature>
<dbReference type="PANTHER" id="PTHR45718">
    <property type="entry name" value="TRANSCRIPTIONAL ACTIVATOR CUBITUS INTERRUPTUS"/>
    <property type="match status" value="1"/>
</dbReference>
<organism evidence="10 11">
    <name type="scientific">Tolypocladium paradoxum</name>
    <dbReference type="NCBI Taxonomy" id="94208"/>
    <lineage>
        <taxon>Eukaryota</taxon>
        <taxon>Fungi</taxon>
        <taxon>Dikarya</taxon>
        <taxon>Ascomycota</taxon>
        <taxon>Pezizomycotina</taxon>
        <taxon>Sordariomycetes</taxon>
        <taxon>Hypocreomycetidae</taxon>
        <taxon>Hypocreales</taxon>
        <taxon>Ophiocordycipitaceae</taxon>
        <taxon>Tolypocladium</taxon>
    </lineage>
</organism>
<keyword evidence="11" id="KW-1185">Reference proteome</keyword>
<dbReference type="STRING" id="94208.A0A2S4L170"/>
<feature type="region of interest" description="Disordered" evidence="8">
    <location>
        <begin position="346"/>
        <end position="391"/>
    </location>
</feature>
<accession>A0A2S4L170</accession>
<evidence type="ECO:0000256" key="2">
    <source>
        <dbReference type="ARBA" id="ARBA00022723"/>
    </source>
</evidence>
<gene>
    <name evidence="10" type="ORF">TPAR_03619</name>
</gene>
<dbReference type="InterPro" id="IPR036236">
    <property type="entry name" value="Znf_C2H2_sf"/>
</dbReference>
<dbReference type="PROSITE" id="PS00028">
    <property type="entry name" value="ZINC_FINGER_C2H2_1"/>
    <property type="match status" value="2"/>
</dbReference>
<dbReference type="SMART" id="SM00355">
    <property type="entry name" value="ZnF_C2H2"/>
    <property type="match status" value="3"/>
</dbReference>
<evidence type="ECO:0000256" key="6">
    <source>
        <dbReference type="ARBA" id="ARBA00023242"/>
    </source>
</evidence>
<feature type="domain" description="C2H2-type" evidence="9">
    <location>
        <begin position="76"/>
        <end position="114"/>
    </location>
</feature>
<keyword evidence="6" id="KW-0539">Nucleus</keyword>
<dbReference type="GO" id="GO:0007224">
    <property type="term" value="P:smoothened signaling pathway"/>
    <property type="evidence" value="ECO:0007669"/>
    <property type="project" value="TreeGrafter"/>
</dbReference>
<name>A0A2S4L170_9HYPO</name>
<feature type="compositionally biased region" description="Low complexity" evidence="8">
    <location>
        <begin position="352"/>
        <end position="385"/>
    </location>
</feature>
<dbReference type="OrthoDB" id="3437960at2759"/>
<dbReference type="Pfam" id="PF00096">
    <property type="entry name" value="zf-C2H2"/>
    <property type="match status" value="2"/>
</dbReference>
<dbReference type="GO" id="GO:0000981">
    <property type="term" value="F:DNA-binding transcription factor activity, RNA polymerase II-specific"/>
    <property type="evidence" value="ECO:0007669"/>
    <property type="project" value="UniProtKB-ARBA"/>
</dbReference>
<evidence type="ECO:0000256" key="5">
    <source>
        <dbReference type="ARBA" id="ARBA00022833"/>
    </source>
</evidence>
<dbReference type="AlphaFoldDB" id="A0A2S4L170"/>
<keyword evidence="2" id="KW-0479">Metal-binding</keyword>
<feature type="domain" description="C2H2-type" evidence="9">
    <location>
        <begin position="16"/>
        <end position="45"/>
    </location>
</feature>
<sequence length="443" mass="49259">MELLELVEYEPTTRPFQCDWESCNKSFNRKSDLQRHYRIHTNERPYTCTTPGCGKSFIQRSALTVHIRTHTGEKPHQCQHIGCGKRFSDVSTLPGLLWSSSLARHRRIHTGKRPYKCAHDGCLKRFVQTAPNAAQLMMLTRAQLLPQDDNGKASAERGLHPNEMLDDCTSESDGGESPPTPTQSSISWPAQGPMAAHPAMAHAHGLHRAASFADFGHHMNNYSMSQQIPHRHTVSGEGQEYPTGQAPQHGMQMIHRNPSMPQHFYVIEQNNPAIATMNTAAVQQHYHIPRQHVERAAIDISYSTGSITSISSSPGSFSPASGHSPTIQEGMYTHQAAQPPAYALQDASPVEQQQQHSIVQYSQQMPQAISQAQQQTPQAAPEQYQRASQPEPQAWYQYQAPVEVATIGQLPPFGSGVYDLYGGPKIEFDDPTMQLPSSRIETM</sequence>
<comment type="caution">
    <text evidence="10">The sequence shown here is derived from an EMBL/GenBank/DDBJ whole genome shotgun (WGS) entry which is preliminary data.</text>
</comment>
<evidence type="ECO:0000256" key="7">
    <source>
        <dbReference type="PROSITE-ProRule" id="PRU00042"/>
    </source>
</evidence>
<reference evidence="10 11" key="1">
    <citation type="submission" date="2018-01" db="EMBL/GenBank/DDBJ databases">
        <title>Harnessing the power of phylogenomics to disentangle the directionality and signatures of interkingdom host jumping in the parasitic fungal genus Tolypocladium.</title>
        <authorList>
            <person name="Quandt C.A."/>
            <person name="Patterson W."/>
            <person name="Spatafora J.W."/>
        </authorList>
    </citation>
    <scope>NUCLEOTIDE SEQUENCE [LARGE SCALE GENOMIC DNA]</scope>
    <source>
        <strain evidence="10 11">NRBC 100945</strain>
    </source>
</reference>
<dbReference type="PANTHER" id="PTHR45718:SF6">
    <property type="entry name" value="ZINC FINGER PROTEIN GLI2"/>
    <property type="match status" value="1"/>
</dbReference>
<feature type="domain" description="C2H2-type" evidence="9">
    <location>
        <begin position="46"/>
        <end position="75"/>
    </location>
</feature>
<dbReference type="Proteomes" id="UP000237481">
    <property type="component" value="Unassembled WGS sequence"/>
</dbReference>
<evidence type="ECO:0000256" key="3">
    <source>
        <dbReference type="ARBA" id="ARBA00022737"/>
    </source>
</evidence>
<dbReference type="FunFam" id="3.30.160.60:FF:000125">
    <property type="entry name" value="Putative zinc finger protein 143"/>
    <property type="match status" value="2"/>
</dbReference>
<dbReference type="EMBL" id="PKSG01000354">
    <property type="protein sequence ID" value="POR36180.1"/>
    <property type="molecule type" value="Genomic_DNA"/>
</dbReference>
<dbReference type="GO" id="GO:0005634">
    <property type="term" value="C:nucleus"/>
    <property type="evidence" value="ECO:0007669"/>
    <property type="project" value="UniProtKB-SubCell"/>
</dbReference>
<keyword evidence="3" id="KW-0677">Repeat</keyword>
<dbReference type="Gene3D" id="3.30.160.60">
    <property type="entry name" value="Classic Zinc Finger"/>
    <property type="match status" value="4"/>
</dbReference>
<keyword evidence="5" id="KW-0862">Zinc</keyword>
<evidence type="ECO:0000313" key="10">
    <source>
        <dbReference type="EMBL" id="POR36180.1"/>
    </source>
</evidence>
<evidence type="ECO:0000259" key="9">
    <source>
        <dbReference type="PROSITE" id="PS50157"/>
    </source>
</evidence>
<evidence type="ECO:0000256" key="4">
    <source>
        <dbReference type="ARBA" id="ARBA00022771"/>
    </source>
</evidence>